<reference evidence="7" key="1">
    <citation type="submission" date="2020-05" db="EMBL/GenBank/DDBJ databases">
        <authorList>
            <person name="Chiriac C."/>
            <person name="Salcher M."/>
            <person name="Ghai R."/>
            <person name="Kavagutti S V."/>
        </authorList>
    </citation>
    <scope>NUCLEOTIDE SEQUENCE</scope>
</reference>
<dbReference type="SUPFAM" id="SSF56322">
    <property type="entry name" value="ADC synthase"/>
    <property type="match status" value="1"/>
</dbReference>
<evidence type="ECO:0000256" key="3">
    <source>
        <dbReference type="ARBA" id="ARBA00012824"/>
    </source>
</evidence>
<comment type="catalytic activity">
    <reaction evidence="1">
        <text>chorismate = isochorismate</text>
        <dbReference type="Rhea" id="RHEA:18985"/>
        <dbReference type="ChEBI" id="CHEBI:29748"/>
        <dbReference type="ChEBI" id="CHEBI:29780"/>
        <dbReference type="EC" id="5.4.4.2"/>
    </reaction>
</comment>
<sequence>MSNAAIVEQLAPGLNFQTKEISDPGDLVRLLPKSTPDQKIAVWLRERTGMIAIGETISFEILGQERFSRAHRWWRDVVKNSKVTDDVKVTGTGAFAFASFGFRAQPTPSILIVPRIVIGKTDGKNWITTSDGTDPIEALAQLKKPHLAPTSPGAVEIVGGTLPEARWGEIVAELVAKINHGDIDKVVLARDLVVKTENSIDVRYLIENLANAFPDCWTYYVDGLVGATPEMLLRKRGNGIISRVLAGTITQNKDENNNEILQAKLLASDKDQQEHDYAVQSVSAALAVHCTDLVVPKSPTVLQLANVAHLSTEVTAVVADNAPALVLAGSLHPTAAVCGTPTERARDLIAEVEGMDRGRYAGPVGWIDGNGDGDLGLAIRCAQIDTNSLRLYAGCGVVAGSTPESELAESAAKFKAILNALN</sequence>
<dbReference type="PANTHER" id="PTHR42839">
    <property type="entry name" value="ISOCHORISMATE SYNTHASE ENTC"/>
    <property type="match status" value="1"/>
</dbReference>
<dbReference type="Gene3D" id="3.60.120.10">
    <property type="entry name" value="Anthranilate synthase"/>
    <property type="match status" value="1"/>
</dbReference>
<comment type="similarity">
    <text evidence="2">Belongs to the isochorismate synthase family.</text>
</comment>
<dbReference type="PANTHER" id="PTHR42839:SF2">
    <property type="entry name" value="ISOCHORISMATE SYNTHASE ENTC"/>
    <property type="match status" value="1"/>
</dbReference>
<accession>A0A6J6EGF2</accession>
<evidence type="ECO:0000256" key="2">
    <source>
        <dbReference type="ARBA" id="ARBA00005297"/>
    </source>
</evidence>
<dbReference type="InterPro" id="IPR015890">
    <property type="entry name" value="Chorismate_C"/>
</dbReference>
<dbReference type="EMBL" id="CAEZTT010000025">
    <property type="protein sequence ID" value="CAB4572168.1"/>
    <property type="molecule type" value="Genomic_DNA"/>
</dbReference>
<proteinExistence type="inferred from homology"/>
<evidence type="ECO:0000259" key="6">
    <source>
        <dbReference type="Pfam" id="PF00425"/>
    </source>
</evidence>
<gene>
    <name evidence="7" type="ORF">UFOPK1726_00343</name>
</gene>
<dbReference type="NCBIfam" id="TIGR00543">
    <property type="entry name" value="isochor_syn"/>
    <property type="match status" value="1"/>
</dbReference>
<dbReference type="AlphaFoldDB" id="A0A6J6EGF2"/>
<protein>
    <recommendedName>
        <fullName evidence="3">isochorismate synthase</fullName>
        <ecNumber evidence="3">5.4.4.2</ecNumber>
    </recommendedName>
    <alternativeName>
        <fullName evidence="5">Isochorismate mutase</fullName>
    </alternativeName>
</protein>
<feature type="domain" description="Chorismate-utilising enzyme C-terminal" evidence="6">
    <location>
        <begin position="165"/>
        <end position="413"/>
    </location>
</feature>
<name>A0A6J6EGF2_9ZZZZ</name>
<dbReference type="GO" id="GO:0008909">
    <property type="term" value="F:isochorismate synthase activity"/>
    <property type="evidence" value="ECO:0007669"/>
    <property type="project" value="UniProtKB-EC"/>
</dbReference>
<evidence type="ECO:0000256" key="1">
    <source>
        <dbReference type="ARBA" id="ARBA00000799"/>
    </source>
</evidence>
<evidence type="ECO:0000256" key="5">
    <source>
        <dbReference type="ARBA" id="ARBA00041564"/>
    </source>
</evidence>
<dbReference type="Pfam" id="PF00425">
    <property type="entry name" value="Chorismate_bind"/>
    <property type="match status" value="1"/>
</dbReference>
<dbReference type="PRINTS" id="PR00095">
    <property type="entry name" value="ANTSNTHASEI"/>
</dbReference>
<dbReference type="InterPro" id="IPR004561">
    <property type="entry name" value="IsoChor_synthase"/>
</dbReference>
<dbReference type="EC" id="5.4.4.2" evidence="3"/>
<organism evidence="7">
    <name type="scientific">freshwater metagenome</name>
    <dbReference type="NCBI Taxonomy" id="449393"/>
    <lineage>
        <taxon>unclassified sequences</taxon>
        <taxon>metagenomes</taxon>
        <taxon>ecological metagenomes</taxon>
    </lineage>
</organism>
<dbReference type="InterPro" id="IPR005801">
    <property type="entry name" value="ADC_synthase"/>
</dbReference>
<evidence type="ECO:0000256" key="4">
    <source>
        <dbReference type="ARBA" id="ARBA00023235"/>
    </source>
</evidence>
<keyword evidence="4" id="KW-0413">Isomerase</keyword>
<dbReference type="InterPro" id="IPR019999">
    <property type="entry name" value="Anth_synth_I-like"/>
</dbReference>
<evidence type="ECO:0000313" key="7">
    <source>
        <dbReference type="EMBL" id="CAB4572168.1"/>
    </source>
</evidence>
<dbReference type="GO" id="GO:0009697">
    <property type="term" value="P:salicylic acid biosynthetic process"/>
    <property type="evidence" value="ECO:0007669"/>
    <property type="project" value="TreeGrafter"/>
</dbReference>